<evidence type="ECO:0000313" key="7">
    <source>
        <dbReference type="Proteomes" id="UP000289738"/>
    </source>
</evidence>
<protein>
    <recommendedName>
        <fullName evidence="8">NADP-dependent oxidoreductase domain-containing protein</fullName>
    </recommendedName>
</protein>
<gene>
    <name evidence="6" type="ORF">Ahy_B04g069993</name>
</gene>
<dbReference type="AlphaFoldDB" id="A0A444ZE61"/>
<dbReference type="EMBL" id="SDMP01000014">
    <property type="protein sequence ID" value="RYR12451.1"/>
    <property type="molecule type" value="Genomic_DNA"/>
</dbReference>
<dbReference type="PANTHER" id="PTHR48042">
    <property type="entry name" value="ABC TRANSPORTER G FAMILY MEMBER 11"/>
    <property type="match status" value="1"/>
</dbReference>
<name>A0A444ZE61_ARAHY</name>
<feature type="domain" description="NADP-dependent oxidoreductase" evidence="4">
    <location>
        <begin position="68"/>
        <end position="133"/>
    </location>
</feature>
<sequence length="199" mass="22500">MIASIHQPSSEVFKLFDQLYLLSGGKTVYFGHASAAYEAINLNSASFFAQAEFPCPALRNPSDHFLRCSDHAPEDVPEAFHSTLRDLQLDYIDLYLIHWPIRVKKGNLGLPMKAEEEVALDIPATWKAMEALYEYYLSFLAKDGIEPSRAEIFLKIHKRRKDGRPLDEESAKVVVDTTAFLYIIPTAPPLASLQLLWDS</sequence>
<evidence type="ECO:0000313" key="6">
    <source>
        <dbReference type="EMBL" id="RYR12451.1"/>
    </source>
</evidence>
<dbReference type="Pfam" id="PF19055">
    <property type="entry name" value="ABC2_membrane_7"/>
    <property type="match status" value="1"/>
</dbReference>
<dbReference type="GO" id="GO:0140359">
    <property type="term" value="F:ABC-type transporter activity"/>
    <property type="evidence" value="ECO:0007669"/>
    <property type="project" value="InterPro"/>
</dbReference>
<dbReference type="Gene3D" id="3.20.20.100">
    <property type="entry name" value="NADP-dependent oxidoreductase domain"/>
    <property type="match status" value="1"/>
</dbReference>
<proteinExistence type="inferred from homology"/>
<reference evidence="6 7" key="1">
    <citation type="submission" date="2019-01" db="EMBL/GenBank/DDBJ databases">
        <title>Sequencing of cultivated peanut Arachis hypogaea provides insights into genome evolution and oil improvement.</title>
        <authorList>
            <person name="Chen X."/>
        </authorList>
    </citation>
    <scope>NUCLEOTIDE SEQUENCE [LARGE SCALE GENOMIC DNA]</scope>
    <source>
        <strain evidence="7">cv. Fuhuasheng</strain>
        <tissue evidence="6">Leaves</tissue>
    </source>
</reference>
<dbReference type="InterPro" id="IPR043926">
    <property type="entry name" value="ABCG_dom"/>
</dbReference>
<evidence type="ECO:0000256" key="3">
    <source>
        <dbReference type="ARBA" id="ARBA00023136"/>
    </source>
</evidence>
<accession>A0A444ZE61</accession>
<organism evidence="6 7">
    <name type="scientific">Arachis hypogaea</name>
    <name type="common">Peanut</name>
    <dbReference type="NCBI Taxonomy" id="3818"/>
    <lineage>
        <taxon>Eukaryota</taxon>
        <taxon>Viridiplantae</taxon>
        <taxon>Streptophyta</taxon>
        <taxon>Embryophyta</taxon>
        <taxon>Tracheophyta</taxon>
        <taxon>Spermatophyta</taxon>
        <taxon>Magnoliopsida</taxon>
        <taxon>eudicotyledons</taxon>
        <taxon>Gunneridae</taxon>
        <taxon>Pentapetalae</taxon>
        <taxon>rosids</taxon>
        <taxon>fabids</taxon>
        <taxon>Fabales</taxon>
        <taxon>Fabaceae</taxon>
        <taxon>Papilionoideae</taxon>
        <taxon>50 kb inversion clade</taxon>
        <taxon>dalbergioids sensu lato</taxon>
        <taxon>Dalbergieae</taxon>
        <taxon>Pterocarpus clade</taxon>
        <taxon>Arachis</taxon>
    </lineage>
</organism>
<evidence type="ECO:0008006" key="8">
    <source>
        <dbReference type="Google" id="ProtNLM"/>
    </source>
</evidence>
<comment type="caution">
    <text evidence="6">The sequence shown here is derived from an EMBL/GenBank/DDBJ whole genome shotgun (WGS) entry which is preliminary data.</text>
</comment>
<keyword evidence="2" id="KW-0813">Transport</keyword>
<dbReference type="Pfam" id="PF00248">
    <property type="entry name" value="Aldo_ket_red"/>
    <property type="match status" value="1"/>
</dbReference>
<comment type="similarity">
    <text evidence="1">Belongs to the ABC transporter superfamily. ABCG family. Eye pigment precursor importer (TC 3.A.1.204) subfamily.</text>
</comment>
<keyword evidence="7" id="KW-1185">Reference proteome</keyword>
<feature type="domain" description="ABC transporter family G" evidence="5">
    <location>
        <begin position="6"/>
        <end position="66"/>
    </location>
</feature>
<evidence type="ECO:0000256" key="2">
    <source>
        <dbReference type="ARBA" id="ARBA00022448"/>
    </source>
</evidence>
<keyword evidence="3" id="KW-0472">Membrane</keyword>
<evidence type="ECO:0000259" key="4">
    <source>
        <dbReference type="Pfam" id="PF00248"/>
    </source>
</evidence>
<evidence type="ECO:0000256" key="1">
    <source>
        <dbReference type="ARBA" id="ARBA00005814"/>
    </source>
</evidence>
<dbReference type="InterPro" id="IPR052215">
    <property type="entry name" value="Plant_ABCG"/>
</dbReference>
<dbReference type="PANTHER" id="PTHR48042:SF11">
    <property type="entry name" value="ABC TRANSPORTER G FAMILY MEMBER 11"/>
    <property type="match status" value="1"/>
</dbReference>
<dbReference type="InterPro" id="IPR023210">
    <property type="entry name" value="NADP_OxRdtase_dom"/>
</dbReference>
<evidence type="ECO:0000259" key="5">
    <source>
        <dbReference type="Pfam" id="PF19055"/>
    </source>
</evidence>
<dbReference type="SUPFAM" id="SSF51430">
    <property type="entry name" value="NAD(P)-linked oxidoreductase"/>
    <property type="match status" value="1"/>
</dbReference>
<dbReference type="InterPro" id="IPR036812">
    <property type="entry name" value="NAD(P)_OxRdtase_dom_sf"/>
</dbReference>
<dbReference type="Proteomes" id="UP000289738">
    <property type="component" value="Chromosome B04"/>
</dbReference>